<evidence type="ECO:0000256" key="4">
    <source>
        <dbReference type="ARBA" id="ARBA00023136"/>
    </source>
</evidence>
<dbReference type="Proteomes" id="UP001217089">
    <property type="component" value="Unassembled WGS sequence"/>
</dbReference>
<evidence type="ECO:0000259" key="7">
    <source>
        <dbReference type="Pfam" id="PF00520"/>
    </source>
</evidence>
<keyword evidence="3 6" id="KW-1133">Transmembrane helix</keyword>
<keyword evidence="9" id="KW-1185">Reference proteome</keyword>
<keyword evidence="2 6" id="KW-0812">Transmembrane</keyword>
<dbReference type="Gene3D" id="1.10.287.70">
    <property type="match status" value="1"/>
</dbReference>
<dbReference type="InterPro" id="IPR043203">
    <property type="entry name" value="VGCC_Ca_Na"/>
</dbReference>
<evidence type="ECO:0000313" key="8">
    <source>
        <dbReference type="EMBL" id="KAJ8318507.1"/>
    </source>
</evidence>
<dbReference type="EMBL" id="JARBDR010000214">
    <property type="protein sequence ID" value="KAJ8318507.1"/>
    <property type="molecule type" value="Genomic_DNA"/>
</dbReference>
<name>A0ABQ9FRE2_TEGGR</name>
<evidence type="ECO:0000313" key="9">
    <source>
        <dbReference type="Proteomes" id="UP001217089"/>
    </source>
</evidence>
<evidence type="ECO:0000256" key="2">
    <source>
        <dbReference type="ARBA" id="ARBA00022692"/>
    </source>
</evidence>
<evidence type="ECO:0000256" key="1">
    <source>
        <dbReference type="ARBA" id="ARBA00004141"/>
    </source>
</evidence>
<dbReference type="PANTHER" id="PTHR10037:SF230">
    <property type="entry name" value="CA[2+]-CHANNEL PROTEIN ALPHA[[1]] SUBUNIT T, ISOFORM F"/>
    <property type="match status" value="1"/>
</dbReference>
<gene>
    <name evidence="8" type="ORF">KUTeg_003598</name>
</gene>
<comment type="subcellular location">
    <subcellularLocation>
        <location evidence="1">Membrane</location>
        <topology evidence="1">Multi-pass membrane protein</topology>
    </subcellularLocation>
</comment>
<accession>A0ABQ9FRE2</accession>
<proteinExistence type="predicted"/>
<feature type="domain" description="Ion transport" evidence="7">
    <location>
        <begin position="2"/>
        <end position="135"/>
    </location>
</feature>
<comment type="caution">
    <text evidence="8">The sequence shown here is derived from an EMBL/GenBank/DDBJ whole genome shotgun (WGS) entry which is preliminary data.</text>
</comment>
<sequence length="371" mass="41532">MAKGIRALLDTVIQALPQVGNLGLLFFLLFFIFAALGVELFGRLECSEEHPCEGLGKHAHFKDFGMAFLTLFRVATGDNWNGIMKDTLRHDCDDSDNCLKNCCVSSVIAPVFFVVFVLMAQFVLVNVVVAVLMKHLEATIKIPGTPIPGIHLVPIDITVSNYGSTNEVNLDASGSSIEIPPTPSSCFSDNSSYLETNLDHSSSTLDTKTTVDPNKRSVSPQHKQRFKDRKLVRQKKCDYESPPIPVTSDDKIHPGSALGVSTPNPTTPVPKKVFQSQPSLNIPLEEWKDLLYQEQETNLNVKPHHPLKRLCSIQRSQSSGAERVRVREKFLRRRRQLHSNPSLNYTRNRHASQSLSKEDILILYRNKESCL</sequence>
<protein>
    <recommendedName>
        <fullName evidence="7">Ion transport domain-containing protein</fullName>
    </recommendedName>
</protein>
<reference evidence="8 9" key="1">
    <citation type="submission" date="2022-12" db="EMBL/GenBank/DDBJ databases">
        <title>Chromosome-level genome of Tegillarca granosa.</title>
        <authorList>
            <person name="Kim J."/>
        </authorList>
    </citation>
    <scope>NUCLEOTIDE SEQUENCE [LARGE SCALE GENOMIC DNA]</scope>
    <source>
        <strain evidence="8">Teg-2019</strain>
        <tissue evidence="8">Adductor muscle</tissue>
    </source>
</reference>
<dbReference type="PANTHER" id="PTHR10037">
    <property type="entry name" value="VOLTAGE-GATED CATION CHANNEL CALCIUM AND SODIUM"/>
    <property type="match status" value="1"/>
</dbReference>
<keyword evidence="4 6" id="KW-0472">Membrane</keyword>
<dbReference type="InterPro" id="IPR005821">
    <property type="entry name" value="Ion_trans_dom"/>
</dbReference>
<dbReference type="Pfam" id="PF00520">
    <property type="entry name" value="Ion_trans"/>
    <property type="match status" value="1"/>
</dbReference>
<evidence type="ECO:0000256" key="6">
    <source>
        <dbReference type="SAM" id="Phobius"/>
    </source>
</evidence>
<feature type="transmembrane region" description="Helical" evidence="6">
    <location>
        <begin position="107"/>
        <end position="132"/>
    </location>
</feature>
<feature type="transmembrane region" description="Helical" evidence="6">
    <location>
        <begin position="21"/>
        <end position="42"/>
    </location>
</feature>
<evidence type="ECO:0000256" key="3">
    <source>
        <dbReference type="ARBA" id="ARBA00022989"/>
    </source>
</evidence>
<dbReference type="SUPFAM" id="SSF81324">
    <property type="entry name" value="Voltage-gated potassium channels"/>
    <property type="match status" value="1"/>
</dbReference>
<evidence type="ECO:0000256" key="5">
    <source>
        <dbReference type="SAM" id="MobiDB-lite"/>
    </source>
</evidence>
<organism evidence="8 9">
    <name type="scientific">Tegillarca granosa</name>
    <name type="common">Malaysian cockle</name>
    <name type="synonym">Anadara granosa</name>
    <dbReference type="NCBI Taxonomy" id="220873"/>
    <lineage>
        <taxon>Eukaryota</taxon>
        <taxon>Metazoa</taxon>
        <taxon>Spiralia</taxon>
        <taxon>Lophotrochozoa</taxon>
        <taxon>Mollusca</taxon>
        <taxon>Bivalvia</taxon>
        <taxon>Autobranchia</taxon>
        <taxon>Pteriomorphia</taxon>
        <taxon>Arcoida</taxon>
        <taxon>Arcoidea</taxon>
        <taxon>Arcidae</taxon>
        <taxon>Tegillarca</taxon>
    </lineage>
</organism>
<feature type="compositionally biased region" description="Polar residues" evidence="5">
    <location>
        <begin position="198"/>
        <end position="221"/>
    </location>
</feature>
<feature type="region of interest" description="Disordered" evidence="5">
    <location>
        <begin position="198"/>
        <end position="234"/>
    </location>
</feature>